<keyword evidence="4" id="KW-1185">Reference proteome</keyword>
<reference evidence="3" key="1">
    <citation type="submission" date="2020-10" db="EMBL/GenBank/DDBJ databases">
        <title>Taxonomic study of unclassified bacteria belonging to the class Ktedonobacteria.</title>
        <authorList>
            <person name="Yabe S."/>
            <person name="Wang C.M."/>
            <person name="Zheng Y."/>
            <person name="Sakai Y."/>
            <person name="Cavaletti L."/>
            <person name="Monciardini P."/>
            <person name="Donadio S."/>
        </authorList>
    </citation>
    <scope>NUCLEOTIDE SEQUENCE</scope>
    <source>
        <strain evidence="3">ID150040</strain>
    </source>
</reference>
<evidence type="ECO:0000313" key="4">
    <source>
        <dbReference type="Proteomes" id="UP000597444"/>
    </source>
</evidence>
<dbReference type="InterPro" id="IPR009597">
    <property type="entry name" value="DUF1206"/>
</dbReference>
<feature type="transmembrane region" description="Helical" evidence="1">
    <location>
        <begin position="216"/>
        <end position="239"/>
    </location>
</feature>
<proteinExistence type="predicted"/>
<accession>A0A8J3IJV2</accession>
<feature type="domain" description="DUF1206" evidence="2">
    <location>
        <begin position="119"/>
        <end position="189"/>
    </location>
</feature>
<dbReference type="Proteomes" id="UP000597444">
    <property type="component" value="Unassembled WGS sequence"/>
</dbReference>
<keyword evidence="1" id="KW-0472">Membrane</keyword>
<feature type="transmembrane region" description="Helical" evidence="1">
    <location>
        <begin position="115"/>
        <end position="140"/>
    </location>
</feature>
<dbReference type="AlphaFoldDB" id="A0A8J3IJV2"/>
<dbReference type="EMBL" id="BNJK01000001">
    <property type="protein sequence ID" value="GHO95073.1"/>
    <property type="molecule type" value="Genomic_DNA"/>
</dbReference>
<feature type="transmembrane region" description="Helical" evidence="1">
    <location>
        <begin position="165"/>
        <end position="186"/>
    </location>
</feature>
<gene>
    <name evidence="3" type="ORF">KSF_051210</name>
</gene>
<feature type="transmembrane region" description="Helical" evidence="1">
    <location>
        <begin position="77"/>
        <end position="103"/>
    </location>
</feature>
<evidence type="ECO:0000259" key="2">
    <source>
        <dbReference type="Pfam" id="PF06724"/>
    </source>
</evidence>
<feature type="transmembrane region" description="Helical" evidence="1">
    <location>
        <begin position="36"/>
        <end position="57"/>
    </location>
</feature>
<feature type="domain" description="DUF1206" evidence="2">
    <location>
        <begin position="216"/>
        <end position="285"/>
    </location>
</feature>
<organism evidence="3 4">
    <name type="scientific">Reticulibacter mediterranei</name>
    <dbReference type="NCBI Taxonomy" id="2778369"/>
    <lineage>
        <taxon>Bacteria</taxon>
        <taxon>Bacillati</taxon>
        <taxon>Chloroflexota</taxon>
        <taxon>Ktedonobacteria</taxon>
        <taxon>Ktedonobacterales</taxon>
        <taxon>Reticulibacteraceae</taxon>
        <taxon>Reticulibacter</taxon>
    </lineage>
</organism>
<name>A0A8J3IJV2_9CHLR</name>
<evidence type="ECO:0000313" key="3">
    <source>
        <dbReference type="EMBL" id="GHO95073.1"/>
    </source>
</evidence>
<dbReference type="RefSeq" id="WP_220205776.1">
    <property type="nucleotide sequence ID" value="NZ_BNJK01000001.1"/>
</dbReference>
<feature type="domain" description="DUF1206" evidence="2">
    <location>
        <begin position="36"/>
        <end position="103"/>
    </location>
</feature>
<keyword evidence="1" id="KW-1133">Transmembrane helix</keyword>
<comment type="caution">
    <text evidence="3">The sequence shown here is derived from an EMBL/GenBank/DDBJ whole genome shotgun (WGS) entry which is preliminary data.</text>
</comment>
<evidence type="ECO:0000256" key="1">
    <source>
        <dbReference type="SAM" id="Phobius"/>
    </source>
</evidence>
<dbReference type="Pfam" id="PF06724">
    <property type="entry name" value="DUF1206"/>
    <property type="match status" value="3"/>
</dbReference>
<sequence length="291" mass="31188">MNQNTEIESAKQEMREAKQQAHHAATGHWMVLLARLGYIVNGVVYIIIGGLAAQLAFGHGGAATDQKGALKTIYAEPFGRIILAIVAVGLVGYALWSFVQALFDTERKGKDTKGIIARVGYAVTGISYALLAFGAFQMVMGTSSGGNSSSTTTQSWTDHLLQQPFGVVLVIIIGVGVIGLACFFFYKAYSVNFRSHFNLAGLDPLLSKAAMTSGRLGYGALGVDFLIVGIFLIVAALNHDPHSAKGLDTALQTLLHQPFGPVLLTIVALGFIAYGVYSFVEARYRRIGREQ</sequence>
<protein>
    <recommendedName>
        <fullName evidence="2">DUF1206 domain-containing protein</fullName>
    </recommendedName>
</protein>
<feature type="transmembrane region" description="Helical" evidence="1">
    <location>
        <begin position="259"/>
        <end position="280"/>
    </location>
</feature>
<keyword evidence="1" id="KW-0812">Transmembrane</keyword>